<feature type="domain" description="Hypersensitivity response secretion-like HrpJ" evidence="1">
    <location>
        <begin position="2"/>
        <end position="166"/>
    </location>
</feature>
<dbReference type="InterPro" id="IPR013351">
    <property type="entry name" value="T3SS_TyeA-rel"/>
</dbReference>
<dbReference type="GO" id="GO:0009986">
    <property type="term" value="C:cell surface"/>
    <property type="evidence" value="ECO:0007669"/>
    <property type="project" value="InterPro"/>
</dbReference>
<sequence length="327" mass="36549">MAFSESIERHSKTLHNREIAGRKSARAVERVEKLAELYRLLDQPSLTQMSKQAEQMRGLLSKNPSVDDLLEQVDKDPARASLLLQQIQRQAKAEGNLTDTQTAERYLQALEKDYGEQIRAGFNTAAAIADFSSDPQQKQAMRQLYYQAVVNQQSASGLLDSLLERFDEKDFNRGLHAMQRALADDIGALAPSLTPKALRDLLGQLNASSQLSHTLKSSRDLLERVGSEDNPPGMSAIQLTRRLLRLANAGVFVRDFQNLSHEVIGKEPLKQAPFLNALYPVVNELPVALWKDAKSRQSGLGILRALMDEQARVERQLRTEPNRKASA</sequence>
<dbReference type="Gene3D" id="1.10.150.630">
    <property type="match status" value="1"/>
</dbReference>
<dbReference type="GO" id="GO:0030254">
    <property type="term" value="P:protein secretion by the type III secretion system"/>
    <property type="evidence" value="ECO:0007669"/>
    <property type="project" value="InterPro"/>
</dbReference>
<dbReference type="GO" id="GO:0050709">
    <property type="term" value="P:negative regulation of protein secretion"/>
    <property type="evidence" value="ECO:0007669"/>
    <property type="project" value="InterPro"/>
</dbReference>
<dbReference type="SUPFAM" id="SSF140591">
    <property type="entry name" value="Type III secretion system domain"/>
    <property type="match status" value="1"/>
</dbReference>
<protein>
    <submittedName>
        <fullName evidence="2">Type III secretion protein W</fullName>
    </submittedName>
</protein>
<dbReference type="Pfam" id="PF07201">
    <property type="entry name" value="HrpJ"/>
    <property type="match status" value="1"/>
</dbReference>
<keyword evidence="3" id="KW-1185">Reference proteome</keyword>
<dbReference type="NCBIfam" id="TIGR02568">
    <property type="entry name" value="LcrE"/>
    <property type="match status" value="1"/>
</dbReference>
<dbReference type="EMBL" id="FNFD01000005">
    <property type="protein sequence ID" value="SDK24957.1"/>
    <property type="molecule type" value="Genomic_DNA"/>
</dbReference>
<gene>
    <name evidence="2" type="ORF">SAMN05216186_105166</name>
</gene>
<dbReference type="InterPro" id="IPR013401">
    <property type="entry name" value="T3SS_LcrE"/>
</dbReference>
<name>A0A1G9AC49_9PSED</name>
<dbReference type="AlphaFoldDB" id="A0A1G9AC49"/>
<dbReference type="GO" id="GO:0019867">
    <property type="term" value="C:outer membrane"/>
    <property type="evidence" value="ECO:0007669"/>
    <property type="project" value="InterPro"/>
</dbReference>
<proteinExistence type="predicted"/>
<dbReference type="InterPro" id="IPR010812">
    <property type="entry name" value="HrpJ-like"/>
</dbReference>
<dbReference type="NCBIfam" id="TIGR02511">
    <property type="entry name" value="type_III_tyeA"/>
    <property type="match status" value="1"/>
</dbReference>
<organism evidence="2 3">
    <name type="scientific">Pseudomonas indica</name>
    <dbReference type="NCBI Taxonomy" id="137658"/>
    <lineage>
        <taxon>Bacteria</taxon>
        <taxon>Pseudomonadati</taxon>
        <taxon>Pseudomonadota</taxon>
        <taxon>Gammaproteobacteria</taxon>
        <taxon>Pseudomonadales</taxon>
        <taxon>Pseudomonadaceae</taxon>
        <taxon>Pseudomonas</taxon>
    </lineage>
</organism>
<dbReference type="STRING" id="137658.SAMN05216186_105166"/>
<accession>A0A1G9AC49</accession>
<dbReference type="Proteomes" id="UP000198706">
    <property type="component" value="Unassembled WGS sequence"/>
</dbReference>
<reference evidence="2 3" key="1">
    <citation type="submission" date="2016-10" db="EMBL/GenBank/DDBJ databases">
        <authorList>
            <person name="de Groot N.N."/>
        </authorList>
    </citation>
    <scope>NUCLEOTIDE SEQUENCE [LARGE SCALE GENOMIC DNA]</scope>
    <source>
        <strain evidence="2 3">JCM 21544</strain>
    </source>
</reference>
<evidence type="ECO:0000313" key="2">
    <source>
        <dbReference type="EMBL" id="SDK24957.1"/>
    </source>
</evidence>
<evidence type="ECO:0000259" key="1">
    <source>
        <dbReference type="Pfam" id="PF07201"/>
    </source>
</evidence>
<evidence type="ECO:0000313" key="3">
    <source>
        <dbReference type="Proteomes" id="UP000198706"/>
    </source>
</evidence>